<evidence type="ECO:0000256" key="1">
    <source>
        <dbReference type="ARBA" id="ARBA00001933"/>
    </source>
</evidence>
<organism evidence="8 9">
    <name type="scientific">Candidatus Lachnoclostridium stercoravium</name>
    <dbReference type="NCBI Taxonomy" id="2838633"/>
    <lineage>
        <taxon>Bacteria</taxon>
        <taxon>Bacillati</taxon>
        <taxon>Bacillota</taxon>
        <taxon>Clostridia</taxon>
        <taxon>Lachnospirales</taxon>
        <taxon>Lachnospiraceae</taxon>
    </lineage>
</organism>
<accession>A0A9D2HJN0</accession>
<dbReference type="Pfam" id="PF00282">
    <property type="entry name" value="Pyridoxal_deC"/>
    <property type="match status" value="1"/>
</dbReference>
<feature type="modified residue" description="N6-(pyridoxal phosphate)lysine" evidence="6">
    <location>
        <position position="221"/>
    </location>
</feature>
<comment type="caution">
    <text evidence="8">The sequence shown here is derived from an EMBL/GenBank/DDBJ whole genome shotgun (WGS) entry which is preliminary data.</text>
</comment>
<dbReference type="PANTHER" id="PTHR11999:SF70">
    <property type="entry name" value="MIP05841P"/>
    <property type="match status" value="1"/>
</dbReference>
<sequence length="409" mass="45670">MGTILLIPAFSALCRELLPPLSWLGDIITTAYNRHAGSVANQPGIWRMEQDLIRWLNDQTGFPETAGGIFVSGGSMANLTALIAARDNRLSEEELSSGVAYVSDQTHSSVDKALKIIGISHQRIRLIPTDCRFRMDTAALRSAIKKDLENGLKPFLVIATAGTTNTGSVDPFLPIRKICDQYHMWMHVDGSFGASVLLSEKYKHQLSGIETTDSLSWDAHKWLFQTYSCAVVLVRDQKTLLNSFSVHPEYLKDFEKDDTLINPWDLGIELTRPARCIKLWLTLQVMGTEKVSDDITHGIEGAKYAESIIRKDPAIEIISPAQFAVINFRYSPAGLSEAEKNELNSRISEKILEDGYAGVFTTELNGKKVLRMCILNPATTNDDIRETLQLLDHYYAELMEAPERKSHIA</sequence>
<keyword evidence="3" id="KW-0210">Decarboxylase</keyword>
<reference evidence="8" key="2">
    <citation type="submission" date="2021-04" db="EMBL/GenBank/DDBJ databases">
        <authorList>
            <person name="Gilroy R."/>
        </authorList>
    </citation>
    <scope>NUCLEOTIDE SEQUENCE</scope>
    <source>
        <strain evidence="8">CHK178-16964</strain>
    </source>
</reference>
<comment type="cofactor">
    <cofactor evidence="1 6 7">
        <name>pyridoxal 5'-phosphate</name>
        <dbReference type="ChEBI" id="CHEBI:597326"/>
    </cofactor>
</comment>
<dbReference type="EMBL" id="DWZA01000076">
    <property type="protein sequence ID" value="HJA71654.1"/>
    <property type="molecule type" value="Genomic_DNA"/>
</dbReference>
<dbReference type="InterPro" id="IPR010977">
    <property type="entry name" value="Aromatic_deC"/>
</dbReference>
<dbReference type="GO" id="GO:0004058">
    <property type="term" value="F:aromatic-L-amino-acid decarboxylase activity"/>
    <property type="evidence" value="ECO:0007669"/>
    <property type="project" value="UniProtKB-ARBA"/>
</dbReference>
<dbReference type="Gene3D" id="3.40.640.10">
    <property type="entry name" value="Type I PLP-dependent aspartate aminotransferase-like (Major domain)"/>
    <property type="match status" value="1"/>
</dbReference>
<dbReference type="PROSITE" id="PS00392">
    <property type="entry name" value="DDC_GAD_HDC_YDC"/>
    <property type="match status" value="1"/>
</dbReference>
<dbReference type="PANTHER" id="PTHR11999">
    <property type="entry name" value="GROUP II PYRIDOXAL-5-PHOSPHATE DECARBOXYLASE"/>
    <property type="match status" value="1"/>
</dbReference>
<dbReference type="GO" id="GO:0008483">
    <property type="term" value="F:transaminase activity"/>
    <property type="evidence" value="ECO:0007669"/>
    <property type="project" value="UniProtKB-KW"/>
</dbReference>
<dbReference type="Proteomes" id="UP000823900">
    <property type="component" value="Unassembled WGS sequence"/>
</dbReference>
<dbReference type="Gene3D" id="3.90.1150.10">
    <property type="entry name" value="Aspartate Aminotransferase, domain 1"/>
    <property type="match status" value="1"/>
</dbReference>
<evidence type="ECO:0000313" key="8">
    <source>
        <dbReference type="EMBL" id="HJA71654.1"/>
    </source>
</evidence>
<dbReference type="GO" id="GO:0005737">
    <property type="term" value="C:cytoplasm"/>
    <property type="evidence" value="ECO:0007669"/>
    <property type="project" value="TreeGrafter"/>
</dbReference>
<name>A0A9D2HJN0_9FIRM</name>
<keyword evidence="8" id="KW-0032">Aminotransferase</keyword>
<comment type="similarity">
    <text evidence="2 7">Belongs to the group II decarboxylase family.</text>
</comment>
<gene>
    <name evidence="8" type="ORF">IAA07_08790</name>
</gene>
<dbReference type="SUPFAM" id="SSF53383">
    <property type="entry name" value="PLP-dependent transferases"/>
    <property type="match status" value="1"/>
</dbReference>
<dbReference type="InterPro" id="IPR015422">
    <property type="entry name" value="PyrdxlP-dep_Trfase_small"/>
</dbReference>
<evidence type="ECO:0000256" key="2">
    <source>
        <dbReference type="ARBA" id="ARBA00009533"/>
    </source>
</evidence>
<dbReference type="GO" id="GO:0030170">
    <property type="term" value="F:pyridoxal phosphate binding"/>
    <property type="evidence" value="ECO:0007669"/>
    <property type="project" value="InterPro"/>
</dbReference>
<keyword evidence="4 6" id="KW-0663">Pyridoxal phosphate</keyword>
<keyword evidence="5 7" id="KW-0456">Lyase</keyword>
<dbReference type="AlphaFoldDB" id="A0A9D2HJN0"/>
<evidence type="ECO:0000313" key="9">
    <source>
        <dbReference type="Proteomes" id="UP000823900"/>
    </source>
</evidence>
<dbReference type="GO" id="GO:0019752">
    <property type="term" value="P:carboxylic acid metabolic process"/>
    <property type="evidence" value="ECO:0007669"/>
    <property type="project" value="InterPro"/>
</dbReference>
<dbReference type="InterPro" id="IPR015424">
    <property type="entry name" value="PyrdxlP-dep_Trfase"/>
</dbReference>
<evidence type="ECO:0000256" key="4">
    <source>
        <dbReference type="ARBA" id="ARBA00022898"/>
    </source>
</evidence>
<dbReference type="InterPro" id="IPR002129">
    <property type="entry name" value="PyrdxlP-dep_de-COase"/>
</dbReference>
<reference evidence="8" key="1">
    <citation type="journal article" date="2021" name="PeerJ">
        <title>Extensive microbial diversity within the chicken gut microbiome revealed by metagenomics and culture.</title>
        <authorList>
            <person name="Gilroy R."/>
            <person name="Ravi A."/>
            <person name="Getino M."/>
            <person name="Pursley I."/>
            <person name="Horton D.L."/>
            <person name="Alikhan N.F."/>
            <person name="Baker D."/>
            <person name="Gharbi K."/>
            <person name="Hall N."/>
            <person name="Watson M."/>
            <person name="Adriaenssens E.M."/>
            <person name="Foster-Nyarko E."/>
            <person name="Jarju S."/>
            <person name="Secka A."/>
            <person name="Antonio M."/>
            <person name="Oren A."/>
            <person name="Chaudhuri R.R."/>
            <person name="La Ragione R."/>
            <person name="Hildebrand F."/>
            <person name="Pallen M.J."/>
        </authorList>
    </citation>
    <scope>NUCLEOTIDE SEQUENCE</scope>
    <source>
        <strain evidence="8">CHK178-16964</strain>
    </source>
</reference>
<dbReference type="InterPro" id="IPR015421">
    <property type="entry name" value="PyrdxlP-dep_Trfase_major"/>
</dbReference>
<proteinExistence type="inferred from homology"/>
<dbReference type="InterPro" id="IPR021115">
    <property type="entry name" value="Pyridoxal-P_BS"/>
</dbReference>
<evidence type="ECO:0000256" key="3">
    <source>
        <dbReference type="ARBA" id="ARBA00022793"/>
    </source>
</evidence>
<evidence type="ECO:0000256" key="5">
    <source>
        <dbReference type="ARBA" id="ARBA00023239"/>
    </source>
</evidence>
<keyword evidence="8" id="KW-0808">Transferase</keyword>
<evidence type="ECO:0000256" key="6">
    <source>
        <dbReference type="PIRSR" id="PIRSR602129-50"/>
    </source>
</evidence>
<protein>
    <submittedName>
        <fullName evidence="8">Aminotransferase class I/II-fold pyridoxal phosphate-dependent enzyme</fullName>
    </submittedName>
</protein>
<evidence type="ECO:0000256" key="7">
    <source>
        <dbReference type="RuleBase" id="RU000382"/>
    </source>
</evidence>